<evidence type="ECO:0000259" key="11">
    <source>
        <dbReference type="Pfam" id="PF12323"/>
    </source>
</evidence>
<dbReference type="InterPro" id="IPR010095">
    <property type="entry name" value="Cas12f1-like_TNB"/>
</dbReference>
<dbReference type="AlphaFoldDB" id="A0AAV3X4Q9"/>
<feature type="domain" description="Cas12f1-like TNB" evidence="10">
    <location>
        <begin position="289"/>
        <end position="356"/>
    </location>
</feature>
<keyword evidence="5" id="KW-0862">Zinc</keyword>
<evidence type="ECO:0000256" key="1">
    <source>
        <dbReference type="ARBA" id="ARBA00008761"/>
    </source>
</evidence>
<evidence type="ECO:0000313" key="12">
    <source>
        <dbReference type="EMBL" id="GET37099.1"/>
    </source>
</evidence>
<evidence type="ECO:0000259" key="10">
    <source>
        <dbReference type="Pfam" id="PF07282"/>
    </source>
</evidence>
<dbReference type="GO" id="GO:0032196">
    <property type="term" value="P:transposition"/>
    <property type="evidence" value="ECO:0007669"/>
    <property type="project" value="UniProtKB-KW"/>
</dbReference>
<dbReference type="EMBL" id="BLAY01000022">
    <property type="protein sequence ID" value="GET37099.1"/>
    <property type="molecule type" value="Genomic_DNA"/>
</dbReference>
<comment type="similarity">
    <text evidence="2">In the N-terminal section; belongs to the transposase 2 family.</text>
</comment>
<sequence>MEKAFRYRFYPTPGQETLLRQTVGCVRLVYNRALAMRTEAFYQEQKRIGYNETSAALTQWKKQEDLSFLKDVSSVPLQQSLRHLQSAFSNFFERRAKYPTFLKKRNGGSATFTKAAFTLKDGQVFMAKSDEPLNIKWSRQLPRNANPSSITIKLTPAGKWFVSIMCDVKILPNPKSTKQVGLDMGISSLVTTSDGMKFEHPKSLRKAIKKLRRLNKSLARKQKGSNNRRKARLALAKKHEQIANIRKDNLHKIAAQLVRENQVIAVETLNVKGMLGNHKLAQAIWLGSWGEALRQLEYKSNSYGRDLAKVDRWFPSSKRCSCCGHIMDKMPLSVREWDCPKCNVHHDRDQNAGKNILAVGLTVLACGATVRPKSSEDGGGCYEAGSNSRKAVATRRRRQSSEESPPSKTAARSARA</sequence>
<feature type="domain" description="Probable transposase IS891/IS1136/IS1341" evidence="9">
    <location>
        <begin position="169"/>
        <end position="276"/>
    </location>
</feature>
<evidence type="ECO:0000313" key="13">
    <source>
        <dbReference type="Proteomes" id="UP001050975"/>
    </source>
</evidence>
<reference evidence="12" key="1">
    <citation type="submission" date="2019-10" db="EMBL/GenBank/DDBJ databases">
        <title>Draft genome sequece of Microseira wollei NIES-4236.</title>
        <authorList>
            <person name="Yamaguchi H."/>
            <person name="Suzuki S."/>
            <person name="Kawachi M."/>
        </authorList>
    </citation>
    <scope>NUCLEOTIDE SEQUENCE</scope>
    <source>
        <strain evidence="12">NIES-4236</strain>
    </source>
</reference>
<dbReference type="InterPro" id="IPR001959">
    <property type="entry name" value="Transposase"/>
</dbReference>
<protein>
    <submittedName>
        <fullName evidence="12">Transposase</fullName>
    </submittedName>
</protein>
<evidence type="ECO:0000256" key="6">
    <source>
        <dbReference type="ARBA" id="ARBA00023125"/>
    </source>
</evidence>
<keyword evidence="13" id="KW-1185">Reference proteome</keyword>
<feature type="region of interest" description="Disordered" evidence="8">
    <location>
        <begin position="372"/>
        <end position="416"/>
    </location>
</feature>
<dbReference type="PANTHER" id="PTHR30405:SF25">
    <property type="entry name" value="RNA-GUIDED DNA ENDONUCLEASE INSQ-RELATED"/>
    <property type="match status" value="1"/>
</dbReference>
<keyword evidence="4" id="KW-0479">Metal-binding</keyword>
<evidence type="ECO:0000259" key="9">
    <source>
        <dbReference type="Pfam" id="PF01385"/>
    </source>
</evidence>
<dbReference type="Pfam" id="PF01385">
    <property type="entry name" value="OrfB_IS605"/>
    <property type="match status" value="1"/>
</dbReference>
<comment type="similarity">
    <text evidence="1">In the C-terminal section; belongs to the transposase 35 family.</text>
</comment>
<dbReference type="Pfam" id="PF12323">
    <property type="entry name" value="HTH_OrfB_IS605"/>
    <property type="match status" value="1"/>
</dbReference>
<proteinExistence type="inferred from homology"/>
<dbReference type="NCBIfam" id="NF040570">
    <property type="entry name" value="guided_TnpB"/>
    <property type="match status" value="1"/>
</dbReference>
<evidence type="ECO:0000256" key="4">
    <source>
        <dbReference type="ARBA" id="ARBA00022723"/>
    </source>
</evidence>
<keyword evidence="6" id="KW-0238">DNA-binding</keyword>
<evidence type="ECO:0000256" key="7">
    <source>
        <dbReference type="ARBA" id="ARBA00023172"/>
    </source>
</evidence>
<dbReference type="PANTHER" id="PTHR30405">
    <property type="entry name" value="TRANSPOSASE"/>
    <property type="match status" value="1"/>
</dbReference>
<dbReference type="InterPro" id="IPR021027">
    <property type="entry name" value="Transposase_put_HTH"/>
</dbReference>
<dbReference type="GO" id="GO:0003677">
    <property type="term" value="F:DNA binding"/>
    <property type="evidence" value="ECO:0007669"/>
    <property type="project" value="UniProtKB-KW"/>
</dbReference>
<organism evidence="12 13">
    <name type="scientific">Microseira wollei NIES-4236</name>
    <dbReference type="NCBI Taxonomy" id="2530354"/>
    <lineage>
        <taxon>Bacteria</taxon>
        <taxon>Bacillati</taxon>
        <taxon>Cyanobacteriota</taxon>
        <taxon>Cyanophyceae</taxon>
        <taxon>Oscillatoriophycideae</taxon>
        <taxon>Aerosakkonematales</taxon>
        <taxon>Aerosakkonemataceae</taxon>
        <taxon>Microseira</taxon>
    </lineage>
</organism>
<name>A0AAV3X4Q9_9CYAN</name>
<evidence type="ECO:0000256" key="3">
    <source>
        <dbReference type="ARBA" id="ARBA00022578"/>
    </source>
</evidence>
<evidence type="ECO:0000256" key="8">
    <source>
        <dbReference type="SAM" id="MobiDB-lite"/>
    </source>
</evidence>
<dbReference type="Proteomes" id="UP001050975">
    <property type="component" value="Unassembled WGS sequence"/>
</dbReference>
<evidence type="ECO:0000256" key="2">
    <source>
        <dbReference type="ARBA" id="ARBA00011044"/>
    </source>
</evidence>
<dbReference type="NCBIfam" id="TIGR01766">
    <property type="entry name" value="IS200/IS605 family accessory protein TnpB-like domain"/>
    <property type="match status" value="1"/>
</dbReference>
<feature type="domain" description="Transposase putative helix-turn-helix" evidence="11">
    <location>
        <begin position="1"/>
        <end position="46"/>
    </location>
</feature>
<dbReference type="GO" id="GO:0006310">
    <property type="term" value="P:DNA recombination"/>
    <property type="evidence" value="ECO:0007669"/>
    <property type="project" value="UniProtKB-KW"/>
</dbReference>
<dbReference type="InterPro" id="IPR051399">
    <property type="entry name" value="RNA-guided_DNA_endo/Transpos"/>
</dbReference>
<gene>
    <name evidence="12" type="ORF">MiSe_18520</name>
</gene>
<keyword evidence="7" id="KW-0233">DNA recombination</keyword>
<dbReference type="Pfam" id="PF07282">
    <property type="entry name" value="Cas12f1-like_TNB"/>
    <property type="match status" value="1"/>
</dbReference>
<dbReference type="GO" id="GO:0046872">
    <property type="term" value="F:metal ion binding"/>
    <property type="evidence" value="ECO:0007669"/>
    <property type="project" value="UniProtKB-KW"/>
</dbReference>
<keyword evidence="3" id="KW-0815">Transposition</keyword>
<accession>A0AAV3X4Q9</accession>
<comment type="caution">
    <text evidence="12">The sequence shown here is derived from an EMBL/GenBank/DDBJ whole genome shotgun (WGS) entry which is preliminary data.</text>
</comment>
<evidence type="ECO:0000256" key="5">
    <source>
        <dbReference type="ARBA" id="ARBA00022833"/>
    </source>
</evidence>
<dbReference type="RefSeq" id="WP_226578012.1">
    <property type="nucleotide sequence ID" value="NZ_BLAY01000022.1"/>
</dbReference>